<gene>
    <name evidence="7" type="ORF">AKO1_006249</name>
</gene>
<name>A0AAW2YHE2_9EUKA</name>
<evidence type="ECO:0000256" key="6">
    <source>
        <dbReference type="SAM" id="Phobius"/>
    </source>
</evidence>
<dbReference type="PROSITE" id="PS00379">
    <property type="entry name" value="CDP_ALCOHOL_P_TRANSF"/>
    <property type="match status" value="1"/>
</dbReference>
<dbReference type="Pfam" id="PF01066">
    <property type="entry name" value="CDP-OH_P_transf"/>
    <property type="match status" value="1"/>
</dbReference>
<keyword evidence="6" id="KW-0812">Transmembrane</keyword>
<keyword evidence="3 5" id="KW-0808">Transferase</keyword>
<feature type="transmembrane region" description="Helical" evidence="6">
    <location>
        <begin position="320"/>
        <end position="343"/>
    </location>
</feature>
<feature type="transmembrane region" description="Helical" evidence="6">
    <location>
        <begin position="383"/>
        <end position="409"/>
    </location>
</feature>
<keyword evidence="8" id="KW-1185">Reference proteome</keyword>
<feature type="transmembrane region" description="Helical" evidence="6">
    <location>
        <begin position="66"/>
        <end position="85"/>
    </location>
</feature>
<organism evidence="7 8">
    <name type="scientific">Acrasis kona</name>
    <dbReference type="NCBI Taxonomy" id="1008807"/>
    <lineage>
        <taxon>Eukaryota</taxon>
        <taxon>Discoba</taxon>
        <taxon>Heterolobosea</taxon>
        <taxon>Tetramitia</taxon>
        <taxon>Eutetramitia</taxon>
        <taxon>Acrasidae</taxon>
        <taxon>Acrasis</taxon>
    </lineage>
</organism>
<accession>A0AAW2YHE2</accession>
<feature type="transmembrane region" description="Helical" evidence="6">
    <location>
        <begin position="355"/>
        <end position="377"/>
    </location>
</feature>
<evidence type="ECO:0000313" key="8">
    <source>
        <dbReference type="Proteomes" id="UP001431209"/>
    </source>
</evidence>
<feature type="transmembrane region" description="Helical" evidence="6">
    <location>
        <begin position="133"/>
        <end position="153"/>
    </location>
</feature>
<dbReference type="InterPro" id="IPR000462">
    <property type="entry name" value="CDP-OH_P_trans"/>
</dbReference>
<comment type="caution">
    <text evidence="7">The sequence shown here is derived from an EMBL/GenBank/DDBJ whole genome shotgun (WGS) entry which is preliminary data.</text>
</comment>
<dbReference type="InterPro" id="IPR048254">
    <property type="entry name" value="CDP_ALCOHOL_P_TRANSF_CS"/>
</dbReference>
<dbReference type="GO" id="GO:0016780">
    <property type="term" value="F:phosphotransferase activity, for other substituted phosphate groups"/>
    <property type="evidence" value="ECO:0007669"/>
    <property type="project" value="InterPro"/>
</dbReference>
<proteinExistence type="inferred from homology"/>
<evidence type="ECO:0000256" key="4">
    <source>
        <dbReference type="ARBA" id="ARBA00023136"/>
    </source>
</evidence>
<keyword evidence="4 6" id="KW-0472">Membrane</keyword>
<sequence length="422" mass="47906">MAFTKVGRNNEVKRLYTPVINEEDLPLLKQYKNKGEDRSLLRKYVLTILYDFIVERLFPATLAPNMVTLIGFTAIVWHAYLCIYFSPDFSQSMEVPRWVYLNNAFCLFFYQTMDNCDGKQARKTGSSSPLGDLFDHGCDSLTVILGAISLCVACNTGPTFMAFTVLINAFIAFAIQTWEEYYVGGLFLPEVNGAIEGLLILVYVQFLCGWHGPYIMQLPFNEFVEKVFPLGGVLRWILEWITPSFIHSITAGQGCVNLMAMTAVGSTIKSVYDVFTLTQKQKKSFRVVLSALKPFVVVMFGSLFWVAFSPDDIMVNHPVLMFLTTGLACAYFCNHITLAFILNTDIREMNHDYMLYIYMGAIGNSLLGFLTMGTFYLNEALVLVFLFLVVFCIYVNYVFSVFVQISTYLNIHVFSIKKISLK</sequence>
<dbReference type="AlphaFoldDB" id="A0AAW2YHE2"/>
<dbReference type="PANTHER" id="PTHR10414:SF37">
    <property type="entry name" value="BB IN A BOXCAR, ISOFORM C"/>
    <property type="match status" value="1"/>
</dbReference>
<protein>
    <submittedName>
        <fullName evidence="7">Ethanolaminephosphotransferase</fullName>
    </submittedName>
</protein>
<evidence type="ECO:0000256" key="2">
    <source>
        <dbReference type="ARBA" id="ARBA00010441"/>
    </source>
</evidence>
<dbReference type="InterPro" id="IPR014472">
    <property type="entry name" value="CHOPT"/>
</dbReference>
<comment type="similarity">
    <text evidence="2 5">Belongs to the CDP-alcohol phosphatidyltransferase class-I family.</text>
</comment>
<keyword evidence="6" id="KW-1133">Transmembrane helix</keyword>
<evidence type="ECO:0000256" key="3">
    <source>
        <dbReference type="ARBA" id="ARBA00022679"/>
    </source>
</evidence>
<reference evidence="7 8" key="1">
    <citation type="submission" date="2024-03" db="EMBL/GenBank/DDBJ databases">
        <title>The Acrasis kona genome and developmental transcriptomes reveal deep origins of eukaryotic multicellular pathways.</title>
        <authorList>
            <person name="Sheikh S."/>
            <person name="Fu C.-J."/>
            <person name="Brown M.W."/>
            <person name="Baldauf S.L."/>
        </authorList>
    </citation>
    <scope>NUCLEOTIDE SEQUENCE [LARGE SCALE GENOMIC DNA]</scope>
    <source>
        <strain evidence="7 8">ATCC MYA-3509</strain>
    </source>
</reference>
<dbReference type="PANTHER" id="PTHR10414">
    <property type="entry name" value="ETHANOLAMINEPHOSPHOTRANSFERASE"/>
    <property type="match status" value="1"/>
</dbReference>
<dbReference type="Proteomes" id="UP001431209">
    <property type="component" value="Unassembled WGS sequence"/>
</dbReference>
<feature type="transmembrane region" description="Helical" evidence="6">
    <location>
        <begin position="287"/>
        <end position="308"/>
    </location>
</feature>
<dbReference type="GO" id="GO:0008654">
    <property type="term" value="P:phospholipid biosynthetic process"/>
    <property type="evidence" value="ECO:0007669"/>
    <property type="project" value="InterPro"/>
</dbReference>
<dbReference type="InterPro" id="IPR043130">
    <property type="entry name" value="CDP-OH_PTrfase_TM_dom"/>
</dbReference>
<evidence type="ECO:0000256" key="1">
    <source>
        <dbReference type="ARBA" id="ARBA00004370"/>
    </source>
</evidence>
<dbReference type="EMBL" id="JAOPGA020000019">
    <property type="protein sequence ID" value="KAL0476350.1"/>
    <property type="molecule type" value="Genomic_DNA"/>
</dbReference>
<comment type="subcellular location">
    <subcellularLocation>
        <location evidence="1">Membrane</location>
    </subcellularLocation>
</comment>
<evidence type="ECO:0000313" key="7">
    <source>
        <dbReference type="EMBL" id="KAL0476350.1"/>
    </source>
</evidence>
<dbReference type="GO" id="GO:0016020">
    <property type="term" value="C:membrane"/>
    <property type="evidence" value="ECO:0007669"/>
    <property type="project" value="UniProtKB-SubCell"/>
</dbReference>
<dbReference type="PIRSF" id="PIRSF015665">
    <property type="entry name" value="CHOPT"/>
    <property type="match status" value="1"/>
</dbReference>
<evidence type="ECO:0000256" key="5">
    <source>
        <dbReference type="RuleBase" id="RU003750"/>
    </source>
</evidence>
<dbReference type="Gene3D" id="1.20.120.1760">
    <property type="match status" value="1"/>
</dbReference>